<dbReference type="InterPro" id="IPR036873">
    <property type="entry name" value="Rhodanese-like_dom_sf"/>
</dbReference>
<dbReference type="GO" id="GO:0016784">
    <property type="term" value="F:3-mercaptopyruvate sulfurtransferase activity"/>
    <property type="evidence" value="ECO:0007669"/>
    <property type="project" value="UniProtKB-EC"/>
</dbReference>
<accession>D8MVQ7</accession>
<dbReference type="AlphaFoldDB" id="D8MVQ7"/>
<evidence type="ECO:0000256" key="6">
    <source>
        <dbReference type="RuleBase" id="RU000507"/>
    </source>
</evidence>
<dbReference type="FunFam" id="3.40.250.10:FF:000001">
    <property type="entry name" value="Sulfurtransferase"/>
    <property type="match status" value="1"/>
</dbReference>
<dbReference type="GO" id="GO:0005829">
    <property type="term" value="C:cytosol"/>
    <property type="evidence" value="ECO:0007669"/>
    <property type="project" value="TreeGrafter"/>
</dbReference>
<sequence>MSQREAAMTSSFFVTADWLAEHLSDPDLQIVDARMLPPGMENQRDIKAEYLAKHLPAAPFFDIEALSDHTSPYPHMLPRAETFAVAMRELGVNSDKHLVVYDEGNLFSAPRAWWMLREFGVAKVSILAGGLKGWEDAGYALESGAVDLPEAEFDARFDSKLVKRLTDVLLISHEGGAQILDARAANRFRGEVDEPRPGLHRGRIPNSLNVPWNSLVEDGELKSPKALEEIFSQQGVDLTQPIVTSCGSGVTAVVVILALTTLGVENVTLYDGSWGEWGSRDDLPIAVG</sequence>
<dbReference type="InterPro" id="IPR045078">
    <property type="entry name" value="TST/MPST-like"/>
</dbReference>
<keyword evidence="8" id="KW-0670">Pyruvate</keyword>
<dbReference type="Gene3D" id="3.40.250.10">
    <property type="entry name" value="Rhodanese-like domain"/>
    <property type="match status" value="2"/>
</dbReference>
<dbReference type="HOGENOM" id="CLU_031618_3_0_6"/>
<dbReference type="eggNOG" id="COG2897">
    <property type="taxonomic scope" value="Bacteria"/>
</dbReference>
<feature type="domain" description="Rhodanese" evidence="7">
    <location>
        <begin position="24"/>
        <end position="143"/>
    </location>
</feature>
<name>D8MVQ7_ERWBE</name>
<dbReference type="PANTHER" id="PTHR11364">
    <property type="entry name" value="THIOSULFATE SULFERTANSFERASE"/>
    <property type="match status" value="1"/>
</dbReference>
<reference evidence="8 9" key="1">
    <citation type="journal article" date="2010" name="BMC Genomics">
        <title>Genome comparison of the epiphytic bacteria Erwinia billingiae and E. tasmaniensis with the pear pathogen E. pyrifoliae.</title>
        <authorList>
            <person name="Kube M."/>
            <person name="Migdoll A.M."/>
            <person name="Gehring I."/>
            <person name="Heitmann K."/>
            <person name="Mayer Y."/>
            <person name="Kuhl H."/>
            <person name="Knaust F."/>
            <person name="Geider K."/>
            <person name="Reinhardt R."/>
        </authorList>
    </citation>
    <scope>NUCLEOTIDE SEQUENCE [LARGE SCALE GENOMIC DNA]</scope>
    <source>
        <strain evidence="8 9">Eb661</strain>
    </source>
</reference>
<dbReference type="KEGG" id="ebi:EbC_33830"/>
<dbReference type="EMBL" id="FP236843">
    <property type="protein sequence ID" value="CAX60914.1"/>
    <property type="molecule type" value="Genomic_DNA"/>
</dbReference>
<comment type="catalytic activity">
    <reaction evidence="5">
        <text>2-oxo-3-sulfanylpropanoate + [thioredoxin]-dithiol = [thioredoxin]-disulfide + hydrogen sulfide + pyruvate + H(+)</text>
        <dbReference type="Rhea" id="RHEA:21740"/>
        <dbReference type="Rhea" id="RHEA-COMP:10698"/>
        <dbReference type="Rhea" id="RHEA-COMP:10700"/>
        <dbReference type="ChEBI" id="CHEBI:15361"/>
        <dbReference type="ChEBI" id="CHEBI:15378"/>
        <dbReference type="ChEBI" id="CHEBI:29919"/>
        <dbReference type="ChEBI" id="CHEBI:29950"/>
        <dbReference type="ChEBI" id="CHEBI:50058"/>
        <dbReference type="ChEBI" id="CHEBI:57678"/>
        <dbReference type="EC" id="2.8.1.2"/>
    </reaction>
    <physiologicalReaction direction="left-to-right" evidence="5">
        <dbReference type="Rhea" id="RHEA:21741"/>
    </physiologicalReaction>
</comment>
<dbReference type="GO" id="GO:0004792">
    <property type="term" value="F:thiosulfate-cyanide sulfurtransferase activity"/>
    <property type="evidence" value="ECO:0007669"/>
    <property type="project" value="InterPro"/>
</dbReference>
<dbReference type="CDD" id="cd01448">
    <property type="entry name" value="TST_Repeat_1"/>
    <property type="match status" value="1"/>
</dbReference>
<keyword evidence="9" id="KW-1185">Reference proteome</keyword>
<evidence type="ECO:0000313" key="9">
    <source>
        <dbReference type="Proteomes" id="UP000008793"/>
    </source>
</evidence>
<dbReference type="SMART" id="SM00450">
    <property type="entry name" value="RHOD"/>
    <property type="match status" value="2"/>
</dbReference>
<dbReference type="PANTHER" id="PTHR11364:SF27">
    <property type="entry name" value="SULFURTRANSFERASE"/>
    <property type="match status" value="1"/>
</dbReference>
<feature type="domain" description="Rhodanese" evidence="7">
    <location>
        <begin position="173"/>
        <end position="286"/>
    </location>
</feature>
<keyword evidence="2" id="KW-0963">Cytoplasm</keyword>
<keyword evidence="3 6" id="KW-0808">Transferase</keyword>
<dbReference type="CDD" id="cd01449">
    <property type="entry name" value="TST_Repeat_2"/>
    <property type="match status" value="1"/>
</dbReference>
<dbReference type="SUPFAM" id="SSF52821">
    <property type="entry name" value="Rhodanese/Cell cycle control phosphatase"/>
    <property type="match status" value="2"/>
</dbReference>
<dbReference type="STRING" id="634500.EbC_33830"/>
<evidence type="ECO:0000256" key="4">
    <source>
        <dbReference type="ARBA" id="ARBA00022737"/>
    </source>
</evidence>
<protein>
    <recommendedName>
        <fullName evidence="6">Sulfurtransferase</fullName>
    </recommendedName>
</protein>
<proteinExistence type="predicted"/>
<dbReference type="PROSITE" id="PS50206">
    <property type="entry name" value="RHODANESE_3"/>
    <property type="match status" value="2"/>
</dbReference>
<dbReference type="PROSITE" id="PS00683">
    <property type="entry name" value="RHODANESE_2"/>
    <property type="match status" value="1"/>
</dbReference>
<dbReference type="Pfam" id="PF00581">
    <property type="entry name" value="Rhodanese"/>
    <property type="match status" value="2"/>
</dbReference>
<evidence type="ECO:0000256" key="1">
    <source>
        <dbReference type="ARBA" id="ARBA00004496"/>
    </source>
</evidence>
<dbReference type="InterPro" id="IPR001763">
    <property type="entry name" value="Rhodanese-like_dom"/>
</dbReference>
<evidence type="ECO:0000256" key="5">
    <source>
        <dbReference type="ARBA" id="ARBA00051793"/>
    </source>
</evidence>
<evidence type="ECO:0000256" key="2">
    <source>
        <dbReference type="ARBA" id="ARBA00022490"/>
    </source>
</evidence>
<evidence type="ECO:0000256" key="3">
    <source>
        <dbReference type="ARBA" id="ARBA00022679"/>
    </source>
</evidence>
<dbReference type="FunFam" id="3.40.250.10:FF:000015">
    <property type="entry name" value="Sulfurtransferase"/>
    <property type="match status" value="1"/>
</dbReference>
<evidence type="ECO:0000313" key="8">
    <source>
        <dbReference type="EMBL" id="CAX60914.1"/>
    </source>
</evidence>
<dbReference type="NCBIfam" id="NF008557">
    <property type="entry name" value="PRK11493.1"/>
    <property type="match status" value="1"/>
</dbReference>
<evidence type="ECO:0000259" key="7">
    <source>
        <dbReference type="PROSITE" id="PS50206"/>
    </source>
</evidence>
<organism evidence="9">
    <name type="scientific">Erwinia billingiae (strain Eb661)</name>
    <dbReference type="NCBI Taxonomy" id="634500"/>
    <lineage>
        <taxon>Bacteria</taxon>
        <taxon>Pseudomonadati</taxon>
        <taxon>Pseudomonadota</taxon>
        <taxon>Gammaproteobacteria</taxon>
        <taxon>Enterobacterales</taxon>
        <taxon>Erwiniaceae</taxon>
        <taxon>Erwinia</taxon>
    </lineage>
</organism>
<keyword evidence="4" id="KW-0677">Repeat</keyword>
<gene>
    <name evidence="8" type="primary">sseA</name>
    <name evidence="8" type="ordered locus">EbC_33830</name>
</gene>
<dbReference type="InterPro" id="IPR001307">
    <property type="entry name" value="Thiosulphate_STrfase_CS"/>
</dbReference>
<dbReference type="Proteomes" id="UP000008793">
    <property type="component" value="Chromosome"/>
</dbReference>
<comment type="subcellular location">
    <subcellularLocation>
        <location evidence="1">Cytoplasm</location>
    </subcellularLocation>
</comment>